<dbReference type="Proteomes" id="UP001166286">
    <property type="component" value="Unassembled WGS sequence"/>
</dbReference>
<protein>
    <recommendedName>
        <fullName evidence="5">Arylamine N-acetyltransferase</fullName>
    </recommendedName>
</protein>
<accession>A0AA39R2V6</accession>
<dbReference type="InterPro" id="IPR001447">
    <property type="entry name" value="Arylamine_N-AcTrfase"/>
</dbReference>
<evidence type="ECO:0008006" key="5">
    <source>
        <dbReference type="Google" id="ProtNLM"/>
    </source>
</evidence>
<dbReference type="PANTHER" id="PTHR11786">
    <property type="entry name" value="N-HYDROXYARYLAMINE O-ACETYLTRANSFERASE"/>
    <property type="match status" value="1"/>
</dbReference>
<dbReference type="GO" id="GO:0016407">
    <property type="term" value="F:acetyltransferase activity"/>
    <property type="evidence" value="ECO:0007669"/>
    <property type="project" value="InterPro"/>
</dbReference>
<keyword evidence="4" id="KW-1185">Reference proteome</keyword>
<dbReference type="EMBL" id="JAFEKC020000006">
    <property type="protein sequence ID" value="KAK0513907.1"/>
    <property type="molecule type" value="Genomic_DNA"/>
</dbReference>
<reference evidence="3" key="1">
    <citation type="submission" date="2023-03" db="EMBL/GenBank/DDBJ databases">
        <title>Complete genome of Cladonia borealis.</title>
        <authorList>
            <person name="Park H."/>
        </authorList>
    </citation>
    <scope>NUCLEOTIDE SEQUENCE</scope>
    <source>
        <strain evidence="3">ANT050790</strain>
    </source>
</reference>
<dbReference type="PANTHER" id="PTHR11786:SF0">
    <property type="entry name" value="ARYLAMINE N-ACETYLTRANSFERASE 4-RELATED"/>
    <property type="match status" value="1"/>
</dbReference>
<organism evidence="3 4">
    <name type="scientific">Cladonia borealis</name>
    <dbReference type="NCBI Taxonomy" id="184061"/>
    <lineage>
        <taxon>Eukaryota</taxon>
        <taxon>Fungi</taxon>
        <taxon>Dikarya</taxon>
        <taxon>Ascomycota</taxon>
        <taxon>Pezizomycotina</taxon>
        <taxon>Lecanoromycetes</taxon>
        <taxon>OSLEUM clade</taxon>
        <taxon>Lecanoromycetidae</taxon>
        <taxon>Lecanorales</taxon>
        <taxon>Lecanorineae</taxon>
        <taxon>Cladoniaceae</taxon>
        <taxon>Cladonia</taxon>
    </lineage>
</organism>
<dbReference type="InterPro" id="IPR038765">
    <property type="entry name" value="Papain-like_cys_pep_sf"/>
</dbReference>
<dbReference type="Pfam" id="PF00797">
    <property type="entry name" value="Acetyltransf_2"/>
    <property type="match status" value="1"/>
</dbReference>
<keyword evidence="2" id="KW-0808">Transferase</keyword>
<dbReference type="PRINTS" id="PR01543">
    <property type="entry name" value="ANATRNSFRASE"/>
</dbReference>
<comment type="similarity">
    <text evidence="1 2">Belongs to the arylamine N-acetyltransferase family.</text>
</comment>
<dbReference type="InterPro" id="IPR053710">
    <property type="entry name" value="Arylamine_NAT_domain_sf"/>
</dbReference>
<dbReference type="Gene3D" id="3.30.2140.20">
    <property type="match status" value="1"/>
</dbReference>
<sequence length="318" mass="36418">MYRVSTSERPCYSAEQIQKYFSHISLPQSYHQYQSFYKNPKDALDLLTRLQRHQLAAVPFENLQLHYSNHHTISLDPEHLYTKIVEKDNRGGYCMENNCFFGTVLRMLGFSLHSAGARVSVAASGTPAEGYFGWSHMVNIVTLADGNKYMVDVGFGGNGPTQPLPLDSEHPHVKNIAPANVRLVYDNIPENTNRSQKLWIYQHRIDAQSPWLPMYCFTELEFLPQDYETMNFQTSQSRTSWFTYKIVVVKMILEEGEIVGTLMLVGGDLKRRIKGRTEDLKACKTEEDRVQALEEYFGIKLGDDERAGIRGMITELCV</sequence>
<comment type="caution">
    <text evidence="3">The sequence shown here is derived from an EMBL/GenBank/DDBJ whole genome shotgun (WGS) entry which is preliminary data.</text>
</comment>
<proteinExistence type="inferred from homology"/>
<keyword evidence="2" id="KW-0012">Acyltransferase</keyword>
<evidence type="ECO:0000313" key="3">
    <source>
        <dbReference type="EMBL" id="KAK0513907.1"/>
    </source>
</evidence>
<name>A0AA39R2V6_9LECA</name>
<evidence type="ECO:0000256" key="2">
    <source>
        <dbReference type="RuleBase" id="RU003452"/>
    </source>
</evidence>
<gene>
    <name evidence="3" type="ORF">JMJ35_003629</name>
</gene>
<evidence type="ECO:0000313" key="4">
    <source>
        <dbReference type="Proteomes" id="UP001166286"/>
    </source>
</evidence>
<dbReference type="AlphaFoldDB" id="A0AA39R2V6"/>
<dbReference type="SUPFAM" id="SSF54001">
    <property type="entry name" value="Cysteine proteinases"/>
    <property type="match status" value="1"/>
</dbReference>
<evidence type="ECO:0000256" key="1">
    <source>
        <dbReference type="ARBA" id="ARBA00006547"/>
    </source>
</evidence>